<sequence>MLSVCDKLHKIYSFSFEPVVWARSVGVEVLNELDTLKAALVLSAGSERTKRDSREVGSELAAKGIETFARSIDNARTISEALANMAGASLKYVFKQAADAGRLVLRIFNTTQSKGFKASHNGVLSSLQRLRETTIPIEARFNFPSSKVTISSTRTSRPQSEQLVKSNIHLHDISILFNEYAHPKSYLPAHTAIPLGATALVVLPLDDSNLQTFCAVGWSFQYSRRSGTQGHKYDQAVALVIEANRLKPMSVPTPDSVIIATYQANLISNFAVSAVLTVVCYEFLITIQYEYDFVWHRKWSAGTWLFLANRYLILAFMIITASPVSPQVRAFQRRPIEFYSCKLWLQVCYNSSLNTFIGVFIELPLFIMTVYALLDRAYVIAAFVFLLGLVPFAINLYQDSHTTHYYVDDPVLGSSCYVNYEMSASAEFYCKKLGNCNHVILTFPTATLAGVLSGMLADAIAVVATWLKTYRHVRKASSLGANVHFGAMFLQYGSMYFVVMCATNLASLLVLLVVGTGGIDVNTPLILRSLSKPSWQSSNPLNIFLTPLPSIVISRFLINLRQVDPSDAGDTVTAGSTVHFTEPTSHGQTFSSWIGNLGEPLSGSGETLEEERANIEVHAEGSANVLSDVGICEETSGVIEINNGEMEVEGGST</sequence>
<dbReference type="EMBL" id="JANHOG010001034">
    <property type="protein sequence ID" value="KAJ3546093.1"/>
    <property type="molecule type" value="Genomic_DNA"/>
</dbReference>
<protein>
    <submittedName>
        <fullName evidence="1">Uncharacterized protein</fullName>
    </submittedName>
</protein>
<comment type="caution">
    <text evidence="1">The sequence shown here is derived from an EMBL/GenBank/DDBJ whole genome shotgun (WGS) entry which is preliminary data.</text>
</comment>
<name>A0ACC1STR2_9APHY</name>
<organism evidence="1 2">
    <name type="scientific">Phlebia brevispora</name>
    <dbReference type="NCBI Taxonomy" id="194682"/>
    <lineage>
        <taxon>Eukaryota</taxon>
        <taxon>Fungi</taxon>
        <taxon>Dikarya</taxon>
        <taxon>Basidiomycota</taxon>
        <taxon>Agaricomycotina</taxon>
        <taxon>Agaricomycetes</taxon>
        <taxon>Polyporales</taxon>
        <taxon>Meruliaceae</taxon>
        <taxon>Phlebia</taxon>
    </lineage>
</organism>
<reference evidence="1" key="1">
    <citation type="submission" date="2022-07" db="EMBL/GenBank/DDBJ databases">
        <title>Genome Sequence of Phlebia brevispora.</title>
        <authorList>
            <person name="Buettner E."/>
        </authorList>
    </citation>
    <scope>NUCLEOTIDE SEQUENCE</scope>
    <source>
        <strain evidence="1">MPL23</strain>
    </source>
</reference>
<accession>A0ACC1STR2</accession>
<proteinExistence type="predicted"/>
<keyword evidence="2" id="KW-1185">Reference proteome</keyword>
<evidence type="ECO:0000313" key="2">
    <source>
        <dbReference type="Proteomes" id="UP001148662"/>
    </source>
</evidence>
<gene>
    <name evidence="1" type="ORF">NM688_g5552</name>
</gene>
<evidence type="ECO:0000313" key="1">
    <source>
        <dbReference type="EMBL" id="KAJ3546093.1"/>
    </source>
</evidence>
<dbReference type="Proteomes" id="UP001148662">
    <property type="component" value="Unassembled WGS sequence"/>
</dbReference>